<comment type="catalytic activity">
    <reaction evidence="9">
        <text>diphthine-[translation elongation factor 2] + NH4(+) + ATP = diphthamide-[translation elongation factor 2] + AMP + diphosphate + H(+)</text>
        <dbReference type="Rhea" id="RHEA:19753"/>
        <dbReference type="Rhea" id="RHEA-COMP:10172"/>
        <dbReference type="Rhea" id="RHEA-COMP:10174"/>
        <dbReference type="ChEBI" id="CHEBI:15378"/>
        <dbReference type="ChEBI" id="CHEBI:16692"/>
        <dbReference type="ChEBI" id="CHEBI:28938"/>
        <dbReference type="ChEBI" id="CHEBI:30616"/>
        <dbReference type="ChEBI" id="CHEBI:33019"/>
        <dbReference type="ChEBI" id="CHEBI:82696"/>
        <dbReference type="ChEBI" id="CHEBI:456215"/>
        <dbReference type="EC" id="6.3.1.14"/>
    </reaction>
</comment>
<dbReference type="Gene3D" id="3.90.1490.10">
    <property type="entry name" value="putative n-type atp pyrophosphatase, domain 2"/>
    <property type="match status" value="1"/>
</dbReference>
<dbReference type="CDD" id="cd01994">
    <property type="entry name" value="AANH_PF0828-like"/>
    <property type="match status" value="1"/>
</dbReference>
<dbReference type="InterPro" id="IPR030662">
    <property type="entry name" value="DPH6/MJ0570"/>
</dbReference>
<dbReference type="GO" id="GO:0017183">
    <property type="term" value="P:protein histidyl modification to diphthamide"/>
    <property type="evidence" value="ECO:0007669"/>
    <property type="project" value="TreeGrafter"/>
</dbReference>
<protein>
    <recommendedName>
        <fullName evidence="3">Diphthine--ammonia ligase</fullName>
        <ecNumber evidence="2">6.3.1.14</ecNumber>
    </recommendedName>
    <alternativeName>
        <fullName evidence="7">Diphthamide synthase</fullName>
    </alternativeName>
    <alternativeName>
        <fullName evidence="8">Diphthamide synthetase</fullName>
    </alternativeName>
</protein>
<keyword evidence="4" id="KW-0436">Ligase</keyword>
<evidence type="ECO:0000256" key="2">
    <source>
        <dbReference type="ARBA" id="ARBA00012089"/>
    </source>
</evidence>
<dbReference type="CDD" id="cd06156">
    <property type="entry name" value="eu_AANH_C_2"/>
    <property type="match status" value="1"/>
</dbReference>
<dbReference type="EC" id="6.3.1.14" evidence="2"/>
<dbReference type="InterPro" id="IPR035959">
    <property type="entry name" value="RutC-like_sf"/>
</dbReference>
<evidence type="ECO:0000256" key="6">
    <source>
        <dbReference type="ARBA" id="ARBA00022840"/>
    </source>
</evidence>
<dbReference type="FunFam" id="3.90.1490.10:FF:000001">
    <property type="entry name" value="Diphthine--ammonia ligase"/>
    <property type="match status" value="1"/>
</dbReference>
<dbReference type="Pfam" id="PF01902">
    <property type="entry name" value="Diphthami_syn_2"/>
    <property type="match status" value="1"/>
</dbReference>
<organism evidence="11 12">
    <name type="scientific">Carnegiea gigantea</name>
    <dbReference type="NCBI Taxonomy" id="171969"/>
    <lineage>
        <taxon>Eukaryota</taxon>
        <taxon>Viridiplantae</taxon>
        <taxon>Streptophyta</taxon>
        <taxon>Embryophyta</taxon>
        <taxon>Tracheophyta</taxon>
        <taxon>Spermatophyta</taxon>
        <taxon>Magnoliopsida</taxon>
        <taxon>eudicotyledons</taxon>
        <taxon>Gunneridae</taxon>
        <taxon>Pentapetalae</taxon>
        <taxon>Caryophyllales</taxon>
        <taxon>Cactineae</taxon>
        <taxon>Cactaceae</taxon>
        <taxon>Cactoideae</taxon>
        <taxon>Echinocereeae</taxon>
        <taxon>Carnegiea</taxon>
    </lineage>
</organism>
<evidence type="ECO:0000313" key="12">
    <source>
        <dbReference type="Proteomes" id="UP001153076"/>
    </source>
</evidence>
<dbReference type="GO" id="GO:0017178">
    <property type="term" value="F:diphthine-ammonia ligase activity"/>
    <property type="evidence" value="ECO:0007669"/>
    <property type="project" value="UniProtKB-EC"/>
</dbReference>
<evidence type="ECO:0000256" key="1">
    <source>
        <dbReference type="ARBA" id="ARBA00005156"/>
    </source>
</evidence>
<dbReference type="OrthoDB" id="686384at2759"/>
<proteinExistence type="predicted"/>
<dbReference type="NCBIfam" id="TIGR00290">
    <property type="entry name" value="MJ0570_dom"/>
    <property type="match status" value="1"/>
</dbReference>
<dbReference type="Gene3D" id="3.40.50.620">
    <property type="entry name" value="HUPs"/>
    <property type="match status" value="1"/>
</dbReference>
<dbReference type="InterPro" id="IPR014729">
    <property type="entry name" value="Rossmann-like_a/b/a_fold"/>
</dbReference>
<comment type="pathway">
    <text evidence="1">Protein modification; peptidyl-diphthamide biosynthesis.</text>
</comment>
<evidence type="ECO:0000313" key="11">
    <source>
        <dbReference type="EMBL" id="KAJ8442254.1"/>
    </source>
</evidence>
<evidence type="ECO:0000256" key="8">
    <source>
        <dbReference type="ARBA" id="ARBA00031552"/>
    </source>
</evidence>
<keyword evidence="6" id="KW-0067">ATP-binding</keyword>
<evidence type="ECO:0000256" key="4">
    <source>
        <dbReference type="ARBA" id="ARBA00022598"/>
    </source>
</evidence>
<dbReference type="Proteomes" id="UP001153076">
    <property type="component" value="Unassembled WGS sequence"/>
</dbReference>
<evidence type="ECO:0000256" key="9">
    <source>
        <dbReference type="ARBA" id="ARBA00048108"/>
    </source>
</evidence>
<dbReference type="Pfam" id="PF01042">
    <property type="entry name" value="Ribonuc_L-PSP"/>
    <property type="match status" value="2"/>
</dbReference>
<evidence type="ECO:0000259" key="10">
    <source>
        <dbReference type="Pfam" id="PF01902"/>
    </source>
</evidence>
<name>A0A9Q1KG53_9CARY</name>
<dbReference type="PANTHER" id="PTHR12196:SF2">
    <property type="entry name" value="DIPHTHINE--AMMONIA LIGASE"/>
    <property type="match status" value="1"/>
</dbReference>
<evidence type="ECO:0000256" key="7">
    <source>
        <dbReference type="ARBA" id="ARBA00029814"/>
    </source>
</evidence>
<dbReference type="PANTHER" id="PTHR12196">
    <property type="entry name" value="DOMAIN OF UNKNOWN FUNCTION 71 DUF71 -CONTAINING PROTEIN"/>
    <property type="match status" value="1"/>
</dbReference>
<dbReference type="SUPFAM" id="SSF55298">
    <property type="entry name" value="YjgF-like"/>
    <property type="match status" value="2"/>
</dbReference>
<dbReference type="InterPro" id="IPR002761">
    <property type="entry name" value="Diphthami_syn_dom"/>
</dbReference>
<feature type="domain" description="Diphthamide synthase" evidence="10">
    <location>
        <begin position="112"/>
        <end position="248"/>
    </location>
</feature>
<comment type="caution">
    <text evidence="11">The sequence shown here is derived from an EMBL/GenBank/DDBJ whole genome shotgun (WGS) entry which is preliminary data.</text>
</comment>
<dbReference type="EMBL" id="JAKOGI010000144">
    <property type="protein sequence ID" value="KAJ8442254.1"/>
    <property type="molecule type" value="Genomic_DNA"/>
</dbReference>
<evidence type="ECO:0000256" key="3">
    <source>
        <dbReference type="ARBA" id="ARBA00018426"/>
    </source>
</evidence>
<accession>A0A9Q1KG53</accession>
<dbReference type="SUPFAM" id="SSF52402">
    <property type="entry name" value="Adenine nucleotide alpha hydrolases-like"/>
    <property type="match status" value="1"/>
</dbReference>
<dbReference type="AlphaFoldDB" id="A0A9Q1KG53"/>
<gene>
    <name evidence="11" type="ORF">Cgig2_005194</name>
</gene>
<dbReference type="Gene3D" id="3.30.1330.40">
    <property type="entry name" value="RutC-like"/>
    <property type="match status" value="2"/>
</dbReference>
<keyword evidence="5" id="KW-0547">Nucleotide-binding</keyword>
<evidence type="ECO:0000256" key="5">
    <source>
        <dbReference type="ARBA" id="ARBA00022741"/>
    </source>
</evidence>
<dbReference type="InterPro" id="IPR006175">
    <property type="entry name" value="YjgF/YER057c/UK114"/>
</dbReference>
<sequence length="767" mass="84605">MKVVALVSGGKDSCYAMMQCIRYGHEIVALANLLPVDDSVDELDSYMYQTVSLLILVLAIKLLSAMQNAWDCHCSEGDYKDLPGKLFKQDCFAWGNFFERHHELSYKRTPGDEVEDMFILLSEVKRQIPAITAVSSGAIASDYQRLRVENVCSRLGFVSLAYLWKQEQSLLLHKMITSGIIAILVKVAAIGLHPAKHLGKEIADLESHLHRLNGLYGINVCGEGGEYETLTVDCPLFKFARIVLDDFQVVLHSSDSIAPVGVLQPLAFHLEPKELSTASCGSNFNNGVCLEEMTSVYEVEGDCALVVTDGSQGPHSLSDFTDTTYKVQMSKTDGGNTFSISCWLQDVPGSSTGVQDDLKVVLSNVELRLMQEGLGWENVLYIHLYIADMNEFAVANETYVNFITQEKCQFGVPSRSTIELPLLEAGLGKAYAEVLVSRDQTKKVLHVQSISCWAPSCIGPYSQATLHHGVLHMAGQLGLDPPTMTLCNGGPAAELGQALLNSEAVAKCFDCSISTSSVGFTVYCSARVVSLNLTQLQEKWVGFLEQLRDLHSAEKSGSKVPDPVLLFVLVPDLPKRALVEVKPTLFNMESTESTVSINSVHQACAPLETYWGYHQESWHDACLQKCIVPPHICTILLSITSEDIEKVCQDFTVADDIAHPHPLSHGQAEKIAKFCIYLINGILTENLFPWQDIMSMRIYFQTVVMGQMERLSLIFSKAFQEFSEINPDFRSSHEPTFNLIPVLGSGRSATSMDAVLTCELLAQKASQ</sequence>
<dbReference type="FunFam" id="3.30.1330.40:FF:000016">
    <property type="entry name" value="Endoribonuclease"/>
    <property type="match status" value="1"/>
</dbReference>
<reference evidence="11" key="1">
    <citation type="submission" date="2022-04" db="EMBL/GenBank/DDBJ databases">
        <title>Carnegiea gigantea Genome sequencing and assembly v2.</title>
        <authorList>
            <person name="Copetti D."/>
            <person name="Sanderson M.J."/>
            <person name="Burquez A."/>
            <person name="Wojciechowski M.F."/>
        </authorList>
    </citation>
    <scope>NUCLEOTIDE SEQUENCE</scope>
    <source>
        <strain evidence="11">SGP5-SGP5p</strain>
        <tissue evidence="11">Aerial part</tissue>
    </source>
</reference>
<keyword evidence="12" id="KW-1185">Reference proteome</keyword>
<dbReference type="GO" id="GO:0005524">
    <property type="term" value="F:ATP binding"/>
    <property type="evidence" value="ECO:0007669"/>
    <property type="project" value="UniProtKB-KW"/>
</dbReference>